<feature type="region of interest" description="Disordered" evidence="1">
    <location>
        <begin position="1"/>
        <end position="37"/>
    </location>
</feature>
<evidence type="ECO:0000313" key="2">
    <source>
        <dbReference type="EMBL" id="KAL3765955.1"/>
    </source>
</evidence>
<proteinExistence type="predicted"/>
<accession>A0ABD3MPM4</accession>
<feature type="compositionally biased region" description="Basic residues" evidence="1">
    <location>
        <begin position="7"/>
        <end position="17"/>
    </location>
</feature>
<gene>
    <name evidence="2" type="ORF">ACHAW5_003617</name>
</gene>
<dbReference type="Proteomes" id="UP001530315">
    <property type="component" value="Unassembled WGS sequence"/>
</dbReference>
<dbReference type="AlphaFoldDB" id="A0ABD3MPM4"/>
<evidence type="ECO:0008006" key="4">
    <source>
        <dbReference type="Google" id="ProtNLM"/>
    </source>
</evidence>
<comment type="caution">
    <text evidence="2">The sequence shown here is derived from an EMBL/GenBank/DDBJ whole genome shotgun (WGS) entry which is preliminary data.</text>
</comment>
<organism evidence="2 3">
    <name type="scientific">Stephanodiscus triporus</name>
    <dbReference type="NCBI Taxonomy" id="2934178"/>
    <lineage>
        <taxon>Eukaryota</taxon>
        <taxon>Sar</taxon>
        <taxon>Stramenopiles</taxon>
        <taxon>Ochrophyta</taxon>
        <taxon>Bacillariophyta</taxon>
        <taxon>Coscinodiscophyceae</taxon>
        <taxon>Thalassiosirophycidae</taxon>
        <taxon>Stephanodiscales</taxon>
        <taxon>Stephanodiscaceae</taxon>
        <taxon>Stephanodiscus</taxon>
    </lineage>
</organism>
<protein>
    <recommendedName>
        <fullName evidence="4">Nucleolar protein 16</fullName>
    </recommendedName>
</protein>
<name>A0ABD3MPM4_9STRA</name>
<feature type="compositionally biased region" description="Polar residues" evidence="1">
    <location>
        <begin position="28"/>
        <end position="37"/>
    </location>
</feature>
<sequence>MAMKIAKMQKIRAKSAKKNKENAKKGNRSNGFGSHVFSNTAEDNEYVIDYKVPSRKILSTWQRARKARASTIAKLKRNLRGVAGSADKVPDLQNNSLISTSKLADENYSTLFTPTEYWSYDGKVEVEQKRRLYGKDGGAKKRDYGGTH</sequence>
<evidence type="ECO:0000313" key="3">
    <source>
        <dbReference type="Proteomes" id="UP001530315"/>
    </source>
</evidence>
<reference evidence="2 3" key="1">
    <citation type="submission" date="2024-10" db="EMBL/GenBank/DDBJ databases">
        <title>Updated reference genomes for cyclostephanoid diatoms.</title>
        <authorList>
            <person name="Roberts W.R."/>
            <person name="Alverson A.J."/>
        </authorList>
    </citation>
    <scope>NUCLEOTIDE SEQUENCE [LARGE SCALE GENOMIC DNA]</scope>
    <source>
        <strain evidence="2 3">AJA276-08</strain>
    </source>
</reference>
<dbReference type="EMBL" id="JALLAZ020001739">
    <property type="protein sequence ID" value="KAL3765955.1"/>
    <property type="molecule type" value="Genomic_DNA"/>
</dbReference>
<keyword evidence="3" id="KW-1185">Reference proteome</keyword>
<evidence type="ECO:0000256" key="1">
    <source>
        <dbReference type="SAM" id="MobiDB-lite"/>
    </source>
</evidence>